<organism evidence="7 8">
    <name type="scientific">Vanilla planifolia</name>
    <name type="common">Vanilla</name>
    <dbReference type="NCBI Taxonomy" id="51239"/>
    <lineage>
        <taxon>Eukaryota</taxon>
        <taxon>Viridiplantae</taxon>
        <taxon>Streptophyta</taxon>
        <taxon>Embryophyta</taxon>
        <taxon>Tracheophyta</taxon>
        <taxon>Spermatophyta</taxon>
        <taxon>Magnoliopsida</taxon>
        <taxon>Liliopsida</taxon>
        <taxon>Asparagales</taxon>
        <taxon>Orchidaceae</taxon>
        <taxon>Vanilloideae</taxon>
        <taxon>Vanilleae</taxon>
        <taxon>Vanilla</taxon>
    </lineage>
</organism>
<evidence type="ECO:0000256" key="1">
    <source>
        <dbReference type="ARBA" id="ARBA00004177"/>
    </source>
</evidence>
<dbReference type="InterPro" id="IPR017916">
    <property type="entry name" value="SB_dom"/>
</dbReference>
<dbReference type="GO" id="GO:0008333">
    <property type="term" value="P:endosome to lysosome transport"/>
    <property type="evidence" value="ECO:0007669"/>
    <property type="project" value="TreeGrafter"/>
</dbReference>
<dbReference type="PANTHER" id="PTHR23306">
    <property type="entry name" value="TUMOR SUSCEPTIBILITY GENE 101 PROTEIN-RELATED"/>
    <property type="match status" value="1"/>
</dbReference>
<accession>A0A835PUI5</accession>
<dbReference type="SUPFAM" id="SSF140111">
    <property type="entry name" value="Endosomal sorting complex assembly domain"/>
    <property type="match status" value="1"/>
</dbReference>
<dbReference type="EMBL" id="JADCNL010000012">
    <property type="protein sequence ID" value="KAG0457503.1"/>
    <property type="molecule type" value="Genomic_DNA"/>
</dbReference>
<dbReference type="InterPro" id="IPR052070">
    <property type="entry name" value="ESCRT-I_UEV_domain"/>
</dbReference>
<keyword evidence="2" id="KW-0813">Transport</keyword>
<dbReference type="GO" id="GO:0000813">
    <property type="term" value="C:ESCRT I complex"/>
    <property type="evidence" value="ECO:0007669"/>
    <property type="project" value="TreeGrafter"/>
</dbReference>
<dbReference type="OrthoDB" id="19182at2759"/>
<dbReference type="Proteomes" id="UP000636800">
    <property type="component" value="Chromosome 12"/>
</dbReference>
<dbReference type="GO" id="GO:0043130">
    <property type="term" value="F:ubiquitin binding"/>
    <property type="evidence" value="ECO:0007669"/>
    <property type="project" value="TreeGrafter"/>
</dbReference>
<sequence length="432" mass="49013">MGKIISMCENIMKSRKFVKSISIANSGSNNAISNDNNEINVKSSNVTLSPQDYTTNNPSHLYKEVIFNASLLPTEISSFYPGDGAATVAHRGRSSGATYSFQFLSTVLSQRGPSASPHAEETKWLIRQHLLALVDAYPSSAPKRPPLRTTTAAPSTSSRLTAPSHRLRQRCIQHSREHLALERSLATIPSSPVKTLTLALPKTPSLPSTKRRIFLLLLLLFLLLSHMYSSLSPYTARPPAVRPTDDPAEVYRRNAINKILEAVHADIAALRKSREVEIEGLFATQAELRRRSKSHPWGSREMLEEKEGLEQQLQLVLMNTDVLEGWLRQNDGKWRREEGSIPSEMYLKNVRVLSREQFFQRALATKVGLYSCRFRLQAWQLECRIMHHRRMNQNSLQFLIFVLLCLVSMTKKLLKSFCSSKLKLQHLCLQFF</sequence>
<proteinExistence type="predicted"/>
<reference evidence="7 8" key="1">
    <citation type="journal article" date="2020" name="Nat. Food">
        <title>A phased Vanilla planifolia genome enables genetic improvement of flavour and production.</title>
        <authorList>
            <person name="Hasing T."/>
            <person name="Tang H."/>
            <person name="Brym M."/>
            <person name="Khazi F."/>
            <person name="Huang T."/>
            <person name="Chambers A.H."/>
        </authorList>
    </citation>
    <scope>NUCLEOTIDE SEQUENCE [LARGE SCALE GENOMIC DNA]</scope>
    <source>
        <tissue evidence="7">Leaf</tissue>
    </source>
</reference>
<evidence type="ECO:0000256" key="4">
    <source>
        <dbReference type="ARBA" id="ARBA00022927"/>
    </source>
</evidence>
<dbReference type="Gene3D" id="6.10.140.820">
    <property type="match status" value="1"/>
</dbReference>
<keyword evidence="3" id="KW-0967">Endosome</keyword>
<protein>
    <recommendedName>
        <fullName evidence="6">SB domain-containing protein</fullName>
    </recommendedName>
</protein>
<dbReference type="PANTHER" id="PTHR23306:SF3">
    <property type="entry name" value="TUMOR SUPPRESSOR PROTEIN 101"/>
    <property type="match status" value="1"/>
</dbReference>
<evidence type="ECO:0000313" key="7">
    <source>
        <dbReference type="EMBL" id="KAG0457503.1"/>
    </source>
</evidence>
<evidence type="ECO:0000256" key="5">
    <source>
        <dbReference type="SAM" id="MobiDB-lite"/>
    </source>
</evidence>
<dbReference type="Pfam" id="PF09454">
    <property type="entry name" value="Vps23_core"/>
    <property type="match status" value="1"/>
</dbReference>
<comment type="subcellular location">
    <subcellularLocation>
        <location evidence="1">Endosome</location>
    </subcellularLocation>
</comment>
<dbReference type="InterPro" id="IPR037202">
    <property type="entry name" value="ESCRT_assembly_dom"/>
</dbReference>
<feature type="region of interest" description="Disordered" evidence="5">
    <location>
        <begin position="141"/>
        <end position="166"/>
    </location>
</feature>
<name>A0A835PUI5_VANPL</name>
<evidence type="ECO:0000313" key="8">
    <source>
        <dbReference type="Proteomes" id="UP000636800"/>
    </source>
</evidence>
<evidence type="ECO:0000259" key="6">
    <source>
        <dbReference type="Pfam" id="PF09454"/>
    </source>
</evidence>
<comment type="caution">
    <text evidence="7">The sequence shown here is derived from an EMBL/GenBank/DDBJ whole genome shotgun (WGS) entry which is preliminary data.</text>
</comment>
<feature type="domain" description="SB" evidence="6">
    <location>
        <begin position="338"/>
        <end position="366"/>
    </location>
</feature>
<keyword evidence="4" id="KW-0653">Protein transport</keyword>
<dbReference type="GO" id="GO:0015031">
    <property type="term" value="P:protein transport"/>
    <property type="evidence" value="ECO:0007669"/>
    <property type="project" value="UniProtKB-KW"/>
</dbReference>
<keyword evidence="8" id="KW-1185">Reference proteome</keyword>
<feature type="compositionally biased region" description="Low complexity" evidence="5">
    <location>
        <begin position="147"/>
        <end position="164"/>
    </location>
</feature>
<dbReference type="AlphaFoldDB" id="A0A835PUI5"/>
<gene>
    <name evidence="7" type="ORF">HPP92_022660</name>
</gene>
<evidence type="ECO:0000256" key="2">
    <source>
        <dbReference type="ARBA" id="ARBA00022448"/>
    </source>
</evidence>
<evidence type="ECO:0000256" key="3">
    <source>
        <dbReference type="ARBA" id="ARBA00022753"/>
    </source>
</evidence>